<dbReference type="EMBL" id="MEUI01000014">
    <property type="protein sequence ID" value="OGC34647.1"/>
    <property type="molecule type" value="Genomic_DNA"/>
</dbReference>
<name>A0A1F4TPU1_UNCSA</name>
<dbReference type="Proteomes" id="UP000177309">
    <property type="component" value="Unassembled WGS sequence"/>
</dbReference>
<evidence type="ECO:0008006" key="4">
    <source>
        <dbReference type="Google" id="ProtNLM"/>
    </source>
</evidence>
<organism evidence="2 3">
    <name type="scientific">candidate division WOR-1 bacterium RIFOXYC2_FULL_41_25</name>
    <dbReference type="NCBI Taxonomy" id="1802586"/>
    <lineage>
        <taxon>Bacteria</taxon>
        <taxon>Bacillati</taxon>
        <taxon>Saganbacteria</taxon>
    </lineage>
</organism>
<keyword evidence="1" id="KW-1133">Transmembrane helix</keyword>
<sequence>MKKIIVPGLVAGIAMLVVGMIISKLFNLAVPTLMAEYQNPALFRTRLDPQMLLFFAWPFVLGLALALVWNKVKGVIPGRLLTRATQFGLGYWIVASIPGMLITYASFPVSPLMVTSWTVGGFFQAIAAGAVLAKING</sequence>
<keyword evidence="1" id="KW-0472">Membrane</keyword>
<dbReference type="AlphaFoldDB" id="A0A1F4TPU1"/>
<feature type="transmembrane region" description="Helical" evidence="1">
    <location>
        <begin position="113"/>
        <end position="133"/>
    </location>
</feature>
<feature type="transmembrane region" description="Helical" evidence="1">
    <location>
        <begin position="9"/>
        <end position="30"/>
    </location>
</feature>
<comment type="caution">
    <text evidence="2">The sequence shown here is derived from an EMBL/GenBank/DDBJ whole genome shotgun (WGS) entry which is preliminary data.</text>
</comment>
<feature type="transmembrane region" description="Helical" evidence="1">
    <location>
        <begin position="50"/>
        <end position="69"/>
    </location>
</feature>
<evidence type="ECO:0000256" key="1">
    <source>
        <dbReference type="SAM" id="Phobius"/>
    </source>
</evidence>
<accession>A0A1F4TPU1</accession>
<protein>
    <recommendedName>
        <fullName evidence="4">DUF1761 domain-containing protein</fullName>
    </recommendedName>
</protein>
<evidence type="ECO:0000313" key="2">
    <source>
        <dbReference type="EMBL" id="OGC34647.1"/>
    </source>
</evidence>
<gene>
    <name evidence="2" type="ORF">A2462_04885</name>
</gene>
<keyword evidence="1" id="KW-0812">Transmembrane</keyword>
<proteinExistence type="predicted"/>
<reference evidence="2 3" key="1">
    <citation type="journal article" date="2016" name="Nat. Commun.">
        <title>Thousands of microbial genomes shed light on interconnected biogeochemical processes in an aquifer system.</title>
        <authorList>
            <person name="Anantharaman K."/>
            <person name="Brown C.T."/>
            <person name="Hug L.A."/>
            <person name="Sharon I."/>
            <person name="Castelle C.J."/>
            <person name="Probst A.J."/>
            <person name="Thomas B.C."/>
            <person name="Singh A."/>
            <person name="Wilkins M.J."/>
            <person name="Karaoz U."/>
            <person name="Brodie E.L."/>
            <person name="Williams K.H."/>
            <person name="Hubbard S.S."/>
            <person name="Banfield J.F."/>
        </authorList>
    </citation>
    <scope>NUCLEOTIDE SEQUENCE [LARGE SCALE GENOMIC DNA]</scope>
</reference>
<evidence type="ECO:0000313" key="3">
    <source>
        <dbReference type="Proteomes" id="UP000177309"/>
    </source>
</evidence>
<feature type="transmembrane region" description="Helical" evidence="1">
    <location>
        <begin position="89"/>
        <end position="107"/>
    </location>
</feature>